<dbReference type="Pfam" id="PF03099">
    <property type="entry name" value="BPL_LplA_LipB"/>
    <property type="match status" value="1"/>
</dbReference>
<feature type="domain" description="BPL/LPL catalytic" evidence="7">
    <location>
        <begin position="4"/>
        <end position="187"/>
    </location>
</feature>
<reference evidence="8 9" key="1">
    <citation type="submission" date="2017-04" db="EMBL/GenBank/DDBJ databases">
        <authorList>
            <person name="Afonso C.L."/>
            <person name="Miller P.J."/>
            <person name="Scott M.A."/>
            <person name="Spackman E."/>
            <person name="Goraichik I."/>
            <person name="Dimitrov K.M."/>
            <person name="Suarez D.L."/>
            <person name="Swayne D.E."/>
        </authorList>
    </citation>
    <scope>NUCLEOTIDE SEQUENCE [LARGE SCALE GENOMIC DNA]</scope>
    <source>
        <strain evidence="8 9">DSM 43828</strain>
    </source>
</reference>
<dbReference type="OrthoDB" id="9807064at2"/>
<dbReference type="SUPFAM" id="SSF55681">
    <property type="entry name" value="Class II aaRS and biotin synthetases"/>
    <property type="match status" value="1"/>
</dbReference>
<evidence type="ECO:0000313" key="8">
    <source>
        <dbReference type="EMBL" id="SMC85993.1"/>
    </source>
</evidence>
<sequence length="259" mass="27770">MDAEQLAQRLTQPNGPYAGVTVVESTKSTNADLERGRPPDRTVLIAREQTAGEGRRTRSWSSPPGGLYVSIYYAPGVPAHRWPWLTLLAGVALVNVARSTGVEAVLKWPNDLLLGPGRKKGAGVLATTTDKGVVLGIGLNVQPVQAELGPGGLAPTSLAEEGANELDLTELATRLLLELDKWEAPWRAADGDPFVSGLHEEYRSHCETLGQKVRVELINGSFEGTARYLETDGTLVVRDVEGHDRSVPAGDVVHLRTAT</sequence>
<dbReference type="EC" id="6.3.4.15" evidence="5"/>
<keyword evidence="3" id="KW-0067">ATP-binding</keyword>
<gene>
    <name evidence="8" type="ORF">SAMN05661093_02306</name>
</gene>
<keyword evidence="4" id="KW-0092">Biotin</keyword>
<evidence type="ECO:0000313" key="9">
    <source>
        <dbReference type="Proteomes" id="UP000192674"/>
    </source>
</evidence>
<evidence type="ECO:0000259" key="7">
    <source>
        <dbReference type="PROSITE" id="PS51733"/>
    </source>
</evidence>
<dbReference type="InterPro" id="IPR004143">
    <property type="entry name" value="BPL_LPL_catalytic"/>
</dbReference>
<dbReference type="GO" id="GO:0004077">
    <property type="term" value="F:biotin--[biotin carboxyl-carrier protein] ligase activity"/>
    <property type="evidence" value="ECO:0007669"/>
    <property type="project" value="UniProtKB-EC"/>
</dbReference>
<evidence type="ECO:0000256" key="1">
    <source>
        <dbReference type="ARBA" id="ARBA00022598"/>
    </source>
</evidence>
<evidence type="ECO:0000256" key="2">
    <source>
        <dbReference type="ARBA" id="ARBA00022741"/>
    </source>
</evidence>
<dbReference type="GO" id="GO:0005737">
    <property type="term" value="C:cytoplasm"/>
    <property type="evidence" value="ECO:0007669"/>
    <property type="project" value="TreeGrafter"/>
</dbReference>
<dbReference type="InterPro" id="IPR004408">
    <property type="entry name" value="Biotin_CoA_COase_ligase"/>
</dbReference>
<accession>A0A1Y5XFS7</accession>
<dbReference type="RefSeq" id="WP_084426001.1">
    <property type="nucleotide sequence ID" value="NZ_FWXV01000002.1"/>
</dbReference>
<dbReference type="InterPro" id="IPR008988">
    <property type="entry name" value="Transcriptional_repressor_C"/>
</dbReference>
<evidence type="ECO:0000256" key="5">
    <source>
        <dbReference type="ARBA" id="ARBA00024227"/>
    </source>
</evidence>
<dbReference type="Gene3D" id="3.30.930.10">
    <property type="entry name" value="Bira Bifunctional Protein, Domain 2"/>
    <property type="match status" value="1"/>
</dbReference>
<protein>
    <recommendedName>
        <fullName evidence="5">biotin--[biotin carboxyl-carrier protein] ligase</fullName>
        <ecNumber evidence="5">6.3.4.15</ecNumber>
    </recommendedName>
</protein>
<proteinExistence type="predicted"/>
<organism evidence="8 9">
    <name type="scientific">Kibdelosporangium aridum</name>
    <dbReference type="NCBI Taxonomy" id="2030"/>
    <lineage>
        <taxon>Bacteria</taxon>
        <taxon>Bacillati</taxon>
        <taxon>Actinomycetota</taxon>
        <taxon>Actinomycetes</taxon>
        <taxon>Pseudonocardiales</taxon>
        <taxon>Pseudonocardiaceae</taxon>
        <taxon>Kibdelosporangium</taxon>
    </lineage>
</organism>
<dbReference type="CDD" id="cd16442">
    <property type="entry name" value="BPL"/>
    <property type="match status" value="1"/>
</dbReference>
<keyword evidence="9" id="KW-1185">Reference proteome</keyword>
<dbReference type="EMBL" id="FWXV01000002">
    <property type="protein sequence ID" value="SMC85993.1"/>
    <property type="molecule type" value="Genomic_DNA"/>
</dbReference>
<dbReference type="Proteomes" id="UP000192674">
    <property type="component" value="Unassembled WGS sequence"/>
</dbReference>
<dbReference type="SUPFAM" id="SSF50037">
    <property type="entry name" value="C-terminal domain of transcriptional repressors"/>
    <property type="match status" value="1"/>
</dbReference>
<evidence type="ECO:0000256" key="4">
    <source>
        <dbReference type="ARBA" id="ARBA00023267"/>
    </source>
</evidence>
<dbReference type="GO" id="GO:0005524">
    <property type="term" value="F:ATP binding"/>
    <property type="evidence" value="ECO:0007669"/>
    <property type="project" value="UniProtKB-KW"/>
</dbReference>
<evidence type="ECO:0000256" key="6">
    <source>
        <dbReference type="SAM" id="MobiDB-lite"/>
    </source>
</evidence>
<dbReference type="PROSITE" id="PS51733">
    <property type="entry name" value="BPL_LPL_CATALYTIC"/>
    <property type="match status" value="1"/>
</dbReference>
<keyword evidence="2" id="KW-0547">Nucleotide-binding</keyword>
<dbReference type="PANTHER" id="PTHR12835">
    <property type="entry name" value="BIOTIN PROTEIN LIGASE"/>
    <property type="match status" value="1"/>
</dbReference>
<dbReference type="AlphaFoldDB" id="A0A1Y5XFS7"/>
<keyword evidence="1 8" id="KW-0436">Ligase</keyword>
<dbReference type="PANTHER" id="PTHR12835:SF5">
    <property type="entry name" value="BIOTIN--PROTEIN LIGASE"/>
    <property type="match status" value="1"/>
</dbReference>
<feature type="region of interest" description="Disordered" evidence="6">
    <location>
        <begin position="1"/>
        <end position="20"/>
    </location>
</feature>
<dbReference type="Pfam" id="PF02237">
    <property type="entry name" value="BPL_C"/>
    <property type="match status" value="1"/>
</dbReference>
<dbReference type="Gene3D" id="2.30.30.100">
    <property type="match status" value="1"/>
</dbReference>
<evidence type="ECO:0000256" key="3">
    <source>
        <dbReference type="ARBA" id="ARBA00022840"/>
    </source>
</evidence>
<dbReference type="InterPro" id="IPR045864">
    <property type="entry name" value="aa-tRNA-synth_II/BPL/LPL"/>
</dbReference>
<dbReference type="InterPro" id="IPR003142">
    <property type="entry name" value="BPL_C"/>
</dbReference>
<dbReference type="NCBIfam" id="TIGR00121">
    <property type="entry name" value="birA_ligase"/>
    <property type="match status" value="1"/>
</dbReference>
<name>A0A1Y5XFS7_KIBAR</name>